<dbReference type="EMBL" id="NPEF01000120">
    <property type="protein sequence ID" value="PJZ92613.1"/>
    <property type="molecule type" value="Genomic_DNA"/>
</dbReference>
<reference evidence="2" key="1">
    <citation type="submission" date="2017-07" db="EMBL/GenBank/DDBJ databases">
        <title>Leptospira spp. isolated from tropical soils.</title>
        <authorList>
            <person name="Thibeaux R."/>
            <person name="Iraola G."/>
            <person name="Ferres I."/>
            <person name="Bierque E."/>
            <person name="Girault D."/>
            <person name="Soupe-Gilbert M.-E."/>
            <person name="Picardeau M."/>
            <person name="Goarant C."/>
        </authorList>
    </citation>
    <scope>NUCLEOTIDE SEQUENCE [LARGE SCALE GENOMIC DNA]</scope>
    <source>
        <strain evidence="2">ATI7-C-A5</strain>
    </source>
</reference>
<reference evidence="1 3" key="2">
    <citation type="journal article" date="2018" name="Microb. Genom.">
        <title>Deciphering the unexplored Leptospira diversity from soils uncovers genomic evolution to virulence.</title>
        <authorList>
            <person name="Thibeaux R."/>
            <person name="Iraola G."/>
            <person name="Ferres I."/>
            <person name="Bierque E."/>
            <person name="Girault D."/>
            <person name="Soupe-Gilbert M.E."/>
            <person name="Picardeau M."/>
            <person name="Goarant C."/>
        </authorList>
    </citation>
    <scope>NUCLEOTIDE SEQUENCE [LARGE SCALE GENOMIC DNA]</scope>
    <source>
        <strain evidence="1 3">ATI7-C-A5</strain>
    </source>
</reference>
<reference evidence="1" key="3">
    <citation type="submission" date="2023-10" db="EMBL/GenBank/DDBJ databases">
        <authorList>
            <person name="Picardeau M."/>
            <person name="Thibeaux R."/>
        </authorList>
    </citation>
    <scope>NUCLEOTIDE SEQUENCE</scope>
    <source>
        <strain evidence="1">ATI7-C-A5</strain>
    </source>
</reference>
<evidence type="ECO:0000313" key="3">
    <source>
        <dbReference type="Proteomes" id="UP000232122"/>
    </source>
</evidence>
<name>A0A2N0B7Y9_9LEPT</name>
<dbReference type="Proteomes" id="UP000232122">
    <property type="component" value="Unassembled WGS sequence"/>
</dbReference>
<evidence type="ECO:0000313" key="2">
    <source>
        <dbReference type="EMBL" id="PJZ92613.1"/>
    </source>
</evidence>
<sequence length="203" mass="23915">MFQKFVRNLFFRKNENPAVPLRFTAAAEEAIRKHLDQRKESVFRIVVDRTEGGTDVKIGYDRNRNSDPLYEYPIPLEIDPEDEVSLEGARIDWEAATGEFRIYPDVDLDVEYQPIRNRFRIDTNRRLFDDLDRRRFQAENGYPEWMPKAVDPSKIGTLEIRGSVWILFLNGAYRSNYSDILILEKEIADSVLDFFSAFPKRIK</sequence>
<dbReference type="OrthoDB" id="337923at2"/>
<dbReference type="AlphaFoldDB" id="A0A2N0B7Y9"/>
<accession>A0A2N0B7Y9</accession>
<organism evidence="2">
    <name type="scientific">Leptospira ellisii</name>
    <dbReference type="NCBI Taxonomy" id="2023197"/>
    <lineage>
        <taxon>Bacteria</taxon>
        <taxon>Pseudomonadati</taxon>
        <taxon>Spirochaetota</taxon>
        <taxon>Spirochaetia</taxon>
        <taxon>Leptospirales</taxon>
        <taxon>Leptospiraceae</taxon>
        <taxon>Leptospira</taxon>
    </lineage>
</organism>
<keyword evidence="3" id="KW-1185">Reference proteome</keyword>
<protein>
    <submittedName>
        <fullName evidence="2">Uncharacterized protein</fullName>
    </submittedName>
</protein>
<dbReference type="EMBL" id="NPEF02000016">
    <property type="protein sequence ID" value="MDV6236772.1"/>
    <property type="molecule type" value="Genomic_DNA"/>
</dbReference>
<comment type="caution">
    <text evidence="2">The sequence shown here is derived from an EMBL/GenBank/DDBJ whole genome shotgun (WGS) entry which is preliminary data.</text>
</comment>
<dbReference type="RefSeq" id="WP_100747722.1">
    <property type="nucleotide sequence ID" value="NZ_NPEF02000016.1"/>
</dbReference>
<gene>
    <name evidence="1" type="ORF">CH379_014180</name>
    <name evidence="2" type="ORF">CH379_12235</name>
</gene>
<proteinExistence type="predicted"/>
<evidence type="ECO:0000313" key="1">
    <source>
        <dbReference type="EMBL" id="MDV6236772.1"/>
    </source>
</evidence>
<accession>A0A2N0BI04</accession>